<evidence type="ECO:0000313" key="1">
    <source>
        <dbReference type="EMBL" id="PSR23280.1"/>
    </source>
</evidence>
<dbReference type="Proteomes" id="UP000242699">
    <property type="component" value="Unassembled WGS sequence"/>
</dbReference>
<proteinExistence type="predicted"/>
<protein>
    <submittedName>
        <fullName evidence="1">Uncharacterized protein</fullName>
    </submittedName>
</protein>
<organism evidence="1 2">
    <name type="scientific">Sulfobacillus benefaciens</name>
    <dbReference type="NCBI Taxonomy" id="453960"/>
    <lineage>
        <taxon>Bacteria</taxon>
        <taxon>Bacillati</taxon>
        <taxon>Bacillota</taxon>
        <taxon>Clostridia</taxon>
        <taxon>Eubacteriales</taxon>
        <taxon>Clostridiales Family XVII. Incertae Sedis</taxon>
        <taxon>Sulfobacillus</taxon>
    </lineage>
</organism>
<evidence type="ECO:0000313" key="2">
    <source>
        <dbReference type="Proteomes" id="UP000242699"/>
    </source>
</evidence>
<comment type="caution">
    <text evidence="1">The sequence shown here is derived from an EMBL/GenBank/DDBJ whole genome shotgun (WGS) entry which is preliminary data.</text>
</comment>
<sequence length="107" mass="11053">MAAGTVLAMSATALTATYPYNVNVPVFGGTALTATRSATGNGQMIQATSIGGGYSGGIYANITSNGTNHLSSSNAELYTNGVKNYLDTRATVGERIQGFFGKPFIQY</sequence>
<dbReference type="AlphaFoldDB" id="A0A2T2WM23"/>
<accession>A0A2T2WM23</accession>
<name>A0A2T2WM23_9FIRM</name>
<dbReference type="EMBL" id="PXYT01000096">
    <property type="protein sequence ID" value="PSR23280.1"/>
    <property type="molecule type" value="Genomic_DNA"/>
</dbReference>
<gene>
    <name evidence="1" type="ORF">C7B43_20255</name>
</gene>
<reference evidence="1 2" key="1">
    <citation type="journal article" date="2014" name="BMC Genomics">
        <title>Comparison of environmental and isolate Sulfobacillus genomes reveals diverse carbon, sulfur, nitrogen, and hydrogen metabolisms.</title>
        <authorList>
            <person name="Justice N.B."/>
            <person name="Norman A."/>
            <person name="Brown C.T."/>
            <person name="Singh A."/>
            <person name="Thomas B.C."/>
            <person name="Banfield J.F."/>
        </authorList>
    </citation>
    <scope>NUCLEOTIDE SEQUENCE [LARGE SCALE GENOMIC DNA]</scope>
    <source>
        <strain evidence="1">AMDSBA1</strain>
    </source>
</reference>